<protein>
    <submittedName>
        <fullName evidence="2">Uncharacterized protein</fullName>
    </submittedName>
</protein>
<feature type="compositionally biased region" description="Low complexity" evidence="1">
    <location>
        <begin position="252"/>
        <end position="262"/>
    </location>
</feature>
<gene>
    <name evidence="2" type="ORF">BJ983_001146</name>
</gene>
<evidence type="ECO:0000313" key="3">
    <source>
        <dbReference type="Proteomes" id="UP000535890"/>
    </source>
</evidence>
<reference evidence="2 3" key="1">
    <citation type="submission" date="2020-07" db="EMBL/GenBank/DDBJ databases">
        <title>Sequencing the genomes of 1000 actinobacteria strains.</title>
        <authorList>
            <person name="Klenk H.-P."/>
        </authorList>
    </citation>
    <scope>NUCLEOTIDE SEQUENCE [LARGE SCALE GENOMIC DNA]</scope>
    <source>
        <strain evidence="2 3">DSM 45772</strain>
    </source>
</reference>
<name>A0A7Y9DTB3_9PSEU</name>
<feature type="compositionally biased region" description="Gly residues" evidence="1">
    <location>
        <begin position="272"/>
        <end position="312"/>
    </location>
</feature>
<evidence type="ECO:0000256" key="1">
    <source>
        <dbReference type="SAM" id="MobiDB-lite"/>
    </source>
</evidence>
<comment type="caution">
    <text evidence="2">The sequence shown here is derived from an EMBL/GenBank/DDBJ whole genome shotgun (WGS) entry which is preliminary data.</text>
</comment>
<sequence length="312" mass="31315">MGKHRVSIGRRGVAMLAATGALVIGGTSAVMFGTGSAAPLDILPISSPATTTYVLPDLDPFVKDDTRGDGKAEVSDEYGAPTGGGKAALRLSTPAGSDKVNYYATVSGADADLENWIAAGAYSAYQGAADNPVQFPSLQLTVDFNGPADGGYSNLTYEPVYNPGDSTTPGQWNRFLAGAGNWCSTRAIPGVIEEAQRGCSNGGAKPLADYVAAAPDLVVQRVVINQGSGNAGLESAVDLISTPTTTYDFELTKPTTPVDPTTPTTPPTTEPGQGGDNGGGHGHGNGGGNGNGHGTGGNNGNNGGGNGHCVCS</sequence>
<keyword evidence="3" id="KW-1185">Reference proteome</keyword>
<feature type="region of interest" description="Disordered" evidence="1">
    <location>
        <begin position="248"/>
        <end position="312"/>
    </location>
</feature>
<dbReference type="AlphaFoldDB" id="A0A7Y9DTB3"/>
<organism evidence="2 3">
    <name type="scientific">Actinomycetospora corticicola</name>
    <dbReference type="NCBI Taxonomy" id="663602"/>
    <lineage>
        <taxon>Bacteria</taxon>
        <taxon>Bacillati</taxon>
        <taxon>Actinomycetota</taxon>
        <taxon>Actinomycetes</taxon>
        <taxon>Pseudonocardiales</taxon>
        <taxon>Pseudonocardiaceae</taxon>
        <taxon>Actinomycetospora</taxon>
    </lineage>
</organism>
<dbReference type="EMBL" id="JACCBN010000001">
    <property type="protein sequence ID" value="NYD35044.1"/>
    <property type="molecule type" value="Genomic_DNA"/>
</dbReference>
<dbReference type="Proteomes" id="UP000535890">
    <property type="component" value="Unassembled WGS sequence"/>
</dbReference>
<feature type="region of interest" description="Disordered" evidence="1">
    <location>
        <begin position="64"/>
        <end position="90"/>
    </location>
</feature>
<dbReference type="RefSeq" id="WP_179792943.1">
    <property type="nucleotide sequence ID" value="NZ_BAABHP010000004.1"/>
</dbReference>
<evidence type="ECO:0000313" key="2">
    <source>
        <dbReference type="EMBL" id="NYD35044.1"/>
    </source>
</evidence>
<feature type="compositionally biased region" description="Basic and acidic residues" evidence="1">
    <location>
        <begin position="64"/>
        <end position="74"/>
    </location>
</feature>
<proteinExistence type="predicted"/>
<accession>A0A7Y9DTB3</accession>